<keyword evidence="4" id="KW-0611">Plant defense</keyword>
<feature type="domain" description="Disease resistance N-terminal" evidence="7">
    <location>
        <begin position="9"/>
        <end position="96"/>
    </location>
</feature>
<evidence type="ECO:0000259" key="8">
    <source>
        <dbReference type="Pfam" id="PF23559"/>
    </source>
</evidence>
<dbReference type="InterPro" id="IPR032675">
    <property type="entry name" value="LRR_dom_sf"/>
</dbReference>
<dbReference type="AlphaFoldDB" id="A0AAW1GNJ9"/>
<dbReference type="Gene3D" id="1.10.8.430">
    <property type="entry name" value="Helical domain of apoptotic protease-activating factors"/>
    <property type="match status" value="1"/>
</dbReference>
<dbReference type="InterPro" id="IPR036388">
    <property type="entry name" value="WH-like_DNA-bd_sf"/>
</dbReference>
<evidence type="ECO:0000313" key="10">
    <source>
        <dbReference type="EMBL" id="KAK9666468.1"/>
    </source>
</evidence>
<evidence type="ECO:0000256" key="3">
    <source>
        <dbReference type="ARBA" id="ARBA00022741"/>
    </source>
</evidence>
<proteinExistence type="predicted"/>
<dbReference type="FunFam" id="1.10.10.10:FF:000322">
    <property type="entry name" value="Probable disease resistance protein At1g63360"/>
    <property type="match status" value="1"/>
</dbReference>
<reference evidence="10" key="1">
    <citation type="submission" date="2024-03" db="EMBL/GenBank/DDBJ databases">
        <title>WGS assembly of Saponaria officinalis var. Norfolk2.</title>
        <authorList>
            <person name="Jenkins J."/>
            <person name="Shu S."/>
            <person name="Grimwood J."/>
            <person name="Barry K."/>
            <person name="Goodstein D."/>
            <person name="Schmutz J."/>
            <person name="Leebens-Mack J."/>
            <person name="Osbourn A."/>
        </authorList>
    </citation>
    <scope>NUCLEOTIDE SEQUENCE [LARGE SCALE GENOMIC DNA]</scope>
    <source>
        <strain evidence="10">JIC</strain>
    </source>
</reference>
<evidence type="ECO:0000259" key="6">
    <source>
        <dbReference type="Pfam" id="PF00931"/>
    </source>
</evidence>
<dbReference type="PANTHER" id="PTHR36766">
    <property type="entry name" value="PLANT BROAD-SPECTRUM MILDEW RESISTANCE PROTEIN RPW8"/>
    <property type="match status" value="1"/>
</dbReference>
<evidence type="ECO:0000313" key="11">
    <source>
        <dbReference type="Proteomes" id="UP001443914"/>
    </source>
</evidence>
<dbReference type="PANTHER" id="PTHR36766:SF35">
    <property type="entry name" value="DISEASE RESISTANCE PROTEIN RGA3"/>
    <property type="match status" value="1"/>
</dbReference>
<feature type="domain" description="NB-ARC" evidence="6">
    <location>
        <begin position="190"/>
        <end position="340"/>
    </location>
</feature>
<dbReference type="InterPro" id="IPR002182">
    <property type="entry name" value="NB-ARC"/>
</dbReference>
<keyword evidence="11" id="KW-1185">Reference proteome</keyword>
<keyword evidence="5" id="KW-0067">ATP-binding</keyword>
<evidence type="ECO:0000256" key="1">
    <source>
        <dbReference type="ARBA" id="ARBA00022614"/>
    </source>
</evidence>
<evidence type="ECO:0000259" key="7">
    <source>
        <dbReference type="Pfam" id="PF18052"/>
    </source>
</evidence>
<dbReference type="Proteomes" id="UP001443914">
    <property type="component" value="Unassembled WGS sequence"/>
</dbReference>
<dbReference type="Pfam" id="PF23559">
    <property type="entry name" value="WHD_DRP"/>
    <property type="match status" value="1"/>
</dbReference>
<keyword evidence="2" id="KW-0677">Repeat</keyword>
<dbReference type="Gene3D" id="3.40.50.300">
    <property type="entry name" value="P-loop containing nucleotide triphosphate hydrolases"/>
    <property type="match status" value="1"/>
</dbReference>
<dbReference type="InterPro" id="IPR058922">
    <property type="entry name" value="WHD_DRP"/>
</dbReference>
<dbReference type="GO" id="GO:0006952">
    <property type="term" value="P:defense response"/>
    <property type="evidence" value="ECO:0007669"/>
    <property type="project" value="UniProtKB-KW"/>
</dbReference>
<dbReference type="GO" id="GO:0005524">
    <property type="term" value="F:ATP binding"/>
    <property type="evidence" value="ECO:0007669"/>
    <property type="project" value="UniProtKB-KW"/>
</dbReference>
<gene>
    <name evidence="10" type="ORF">RND81_14G186900</name>
</gene>
<dbReference type="SUPFAM" id="SSF52058">
    <property type="entry name" value="L domain-like"/>
    <property type="match status" value="1"/>
</dbReference>
<dbReference type="Gene3D" id="1.10.10.10">
    <property type="entry name" value="Winged helix-like DNA-binding domain superfamily/Winged helix DNA-binding domain"/>
    <property type="match status" value="1"/>
</dbReference>
<dbReference type="InterPro" id="IPR041118">
    <property type="entry name" value="Rx_N"/>
</dbReference>
<dbReference type="Gene3D" id="1.20.5.4130">
    <property type="match status" value="1"/>
</dbReference>
<dbReference type="SUPFAM" id="SSF52540">
    <property type="entry name" value="P-loop containing nucleoside triphosphate hydrolases"/>
    <property type="match status" value="1"/>
</dbReference>
<dbReference type="GO" id="GO:0051707">
    <property type="term" value="P:response to other organism"/>
    <property type="evidence" value="ECO:0007669"/>
    <property type="project" value="UniProtKB-ARBA"/>
</dbReference>
<organism evidence="10 11">
    <name type="scientific">Saponaria officinalis</name>
    <name type="common">Common soapwort</name>
    <name type="synonym">Lychnis saponaria</name>
    <dbReference type="NCBI Taxonomy" id="3572"/>
    <lineage>
        <taxon>Eukaryota</taxon>
        <taxon>Viridiplantae</taxon>
        <taxon>Streptophyta</taxon>
        <taxon>Embryophyta</taxon>
        <taxon>Tracheophyta</taxon>
        <taxon>Spermatophyta</taxon>
        <taxon>Magnoliopsida</taxon>
        <taxon>eudicotyledons</taxon>
        <taxon>Gunneridae</taxon>
        <taxon>Pentapetalae</taxon>
        <taxon>Caryophyllales</taxon>
        <taxon>Caryophyllaceae</taxon>
        <taxon>Caryophylleae</taxon>
        <taxon>Saponaria</taxon>
    </lineage>
</organism>
<feature type="domain" description="Disease resistance protein winged helix" evidence="8">
    <location>
        <begin position="429"/>
        <end position="501"/>
    </location>
</feature>
<evidence type="ECO:0000256" key="2">
    <source>
        <dbReference type="ARBA" id="ARBA00022737"/>
    </source>
</evidence>
<evidence type="ECO:0000256" key="4">
    <source>
        <dbReference type="ARBA" id="ARBA00022821"/>
    </source>
</evidence>
<dbReference type="SMART" id="SM00369">
    <property type="entry name" value="LRR_TYP"/>
    <property type="match status" value="3"/>
</dbReference>
<keyword evidence="1" id="KW-0433">Leucine-rich repeat</keyword>
<feature type="domain" description="R13L1/DRL21-like LRR repeat region" evidence="9">
    <location>
        <begin position="695"/>
        <end position="828"/>
    </location>
</feature>
<keyword evidence="3" id="KW-0547">Nucleotide-binding</keyword>
<comment type="caution">
    <text evidence="10">The sequence shown here is derived from an EMBL/GenBank/DDBJ whole genome shotgun (WGS) entry which is preliminary data.</text>
</comment>
<accession>A0AAW1GNJ9</accession>
<name>A0AAW1GNJ9_SAPOF</name>
<dbReference type="InterPro" id="IPR003591">
    <property type="entry name" value="Leu-rich_rpt_typical-subtyp"/>
</dbReference>
<evidence type="ECO:0000259" key="9">
    <source>
        <dbReference type="Pfam" id="PF25019"/>
    </source>
</evidence>
<dbReference type="Gene3D" id="3.80.10.10">
    <property type="entry name" value="Ribonuclease Inhibitor"/>
    <property type="match status" value="3"/>
</dbReference>
<dbReference type="InterPro" id="IPR027417">
    <property type="entry name" value="P-loop_NTPase"/>
</dbReference>
<dbReference type="GO" id="GO:0043531">
    <property type="term" value="F:ADP binding"/>
    <property type="evidence" value="ECO:0007669"/>
    <property type="project" value="InterPro"/>
</dbReference>
<protein>
    <submittedName>
        <fullName evidence="10">Uncharacterized protein</fullName>
    </submittedName>
</protein>
<evidence type="ECO:0000256" key="5">
    <source>
        <dbReference type="ARBA" id="ARBA00022840"/>
    </source>
</evidence>
<dbReference type="Pfam" id="PF18052">
    <property type="entry name" value="Rx_N"/>
    <property type="match status" value="1"/>
</dbReference>
<dbReference type="InterPro" id="IPR056789">
    <property type="entry name" value="LRR_R13L1-DRL21"/>
</dbReference>
<dbReference type="EMBL" id="JBDFQZ010000014">
    <property type="protein sequence ID" value="KAK9666468.1"/>
    <property type="molecule type" value="Genomic_DNA"/>
</dbReference>
<dbReference type="Pfam" id="PF00931">
    <property type="entry name" value="NB-ARC"/>
    <property type="match status" value="1"/>
</dbReference>
<dbReference type="InterPro" id="IPR042197">
    <property type="entry name" value="Apaf_helical"/>
</dbReference>
<feature type="domain" description="R13L1/DRL21-like LRR repeat region" evidence="9">
    <location>
        <begin position="1067"/>
        <end position="1128"/>
    </location>
</feature>
<dbReference type="PRINTS" id="PR00364">
    <property type="entry name" value="DISEASERSIST"/>
</dbReference>
<dbReference type="Pfam" id="PF25019">
    <property type="entry name" value="LRR_R13L1-DRL21"/>
    <property type="match status" value="2"/>
</dbReference>
<sequence>MATGVVITVAGNLFSVLTSQEFKEICSMFGYESKLDELADTVSTINAVLLDAELKHQELTHAGREYIERLKDAVYDVDDVIDEFNTMVQKEKRKNDGKTLKKVRRFFSRSNQILVAYNMSHEVKKLREKLDSIAKNRQQFGFSDAFEPPKKRKETGSYAREEGIIGRKADTEAIVGLLLGESDEHQSDIQENVAFVSIVGMGGLGKTALAQLVYNDDKIKDAFEVRLWVCVSNEFGMEEIFSKMIGKNVGLGMEELQREVRKMIEGRKYLLVLDDVWDENHNKWVELRDFLMLGGNGSRVLTTSRSKAVARAINNNHMYLLQGLSDEYSWCLFERMAFEQGKTPIDCDLVDIGKEVVKKCANVPLSIRVVGSLLYGQPKSKWLSFKDIDLRKLGSSEDGQAEDGIMPILKYSYYQLSPSLKSCFSYCALFSKDFVIRKKELIWLWMAHGCLDLVDDGQSIEDVGDDYFLILVNRCFIQDIIEGSYGEILSCKMHDLIHDLALEVAGKEMLGLETSVLQFNQKIRHLSMSNDEWKLLSSDGRCLGELKKLRSLHYNRRRRSKLAAANESNLNIICSNLRRLRVLDLAWFGLKSLPNTIGDLSHLRYLDLSLNDHLEILPESITKLQNLLVLNLSFCELRELPKGLRNLYNLRHLILTHCSTLTHMPVGMDSMVGLQTLSMFVVAGKTSKQVKTGQLKDLQSLINLKGRLEIIFRRGFSYDLANASEVDLLLSNKVHLNELVVEWENDACDKQSQGAIHETLLESLRPHCNIEGIEIWGYKGVKIPSWVGSLALFFPCLVTVSLHHFDWLYNLPSLSQLLHLKVLKLSCMPNVEFIECEGEDASSDSMSTASDRLSFFPSLENLVLDNLPKLKGVRNGVLSRAEAHRKLAIVQSFPRLHNLEINDCPCVTVVPRCPGLKTLTLIQVNEAIRFESINDNSPSDSTFYLDTVEIDTVGPINLMFGESLKGIDSLSIYGFRQEMFSAAADLFQRHAASIKSLHLSNSCELKSLCGVGLEHLTNLRYLSISCFSDLDLGEGDDCGMSPWKSLKNLGQLHLSLLSNLIYLPQGFQHLTSLTTLHISSCDLESLPEWLPSLTSLSFLWLMNCNELKSLPEAIRHMPSLKQLEVWNCKHLTDRCREPDGEDWPKISHIHTVIIKSGSD</sequence>